<gene>
    <name evidence="3" type="ORF">DWX53_14235</name>
</gene>
<accession>A0A412MAI0</accession>
<dbReference type="PROSITE" id="PS51756">
    <property type="entry name" value="LXG"/>
    <property type="match status" value="1"/>
</dbReference>
<proteinExistence type="inferred from homology"/>
<evidence type="ECO:0000313" key="4">
    <source>
        <dbReference type="Proteomes" id="UP000283630"/>
    </source>
</evidence>
<sequence length="473" mass="51692">MGLKLYPGSIKGQADSIIQNLEFDNKDLLSALQTISQFVQNTELKGAAWDSMKYQLGNHEAVIQGLICANESVIQEHENLKSTVGDENLDEEELIAKRDALISTNTFLEKNISLMQSNMQNDVMKIKYGFWYQEMIFQYQISINQNQTLIEELNEKIQKLYDIENTTASLFSESITLYDTVNEGIVAIQKGWNGTGFSVSLDTPEWKKTVQLRWNDRTKKLEKEMEEYVKKLKKKVPNITLKEWSELYELYQKNPNAEIPADLLKEMLKNIGQIPNEIKDNMQMDIISKVFESGGKSVVKLGEIFLSTGIQGPATENSFVILSNSFAQQSGKLINTGTKLHSFGKVGMPIIGAAIDFSGQLISGEEVGDATVKAAGHLGVGLIAGELGTMAGTAAAATLAVGPIGVAAIGIAAGAAIAVFGSRVFDHAYENNWLGIKDIGKEINEAVDDVKKGLSNVGKAVSGFFDGLGNAFA</sequence>
<feature type="domain" description="LXG" evidence="2">
    <location>
        <begin position="1"/>
        <end position="227"/>
    </location>
</feature>
<dbReference type="InterPro" id="IPR006829">
    <property type="entry name" value="LXG_dom"/>
</dbReference>
<dbReference type="AlphaFoldDB" id="A0A412MAI0"/>
<dbReference type="EMBL" id="QRWH01000019">
    <property type="protein sequence ID" value="RGT06947.1"/>
    <property type="molecule type" value="Genomic_DNA"/>
</dbReference>
<evidence type="ECO:0000313" key="3">
    <source>
        <dbReference type="EMBL" id="RGT06947.1"/>
    </source>
</evidence>
<reference evidence="3 4" key="1">
    <citation type="submission" date="2018-08" db="EMBL/GenBank/DDBJ databases">
        <title>A genome reference for cultivated species of the human gut microbiota.</title>
        <authorList>
            <person name="Zou Y."/>
            <person name="Xue W."/>
            <person name="Luo G."/>
        </authorList>
    </citation>
    <scope>NUCLEOTIDE SEQUENCE [LARGE SCALE GENOMIC DNA]</scope>
    <source>
        <strain evidence="3 4">AF19-4AC</strain>
    </source>
</reference>
<organism evidence="3 4">
    <name type="scientific">Dorea formicigenerans</name>
    <dbReference type="NCBI Taxonomy" id="39486"/>
    <lineage>
        <taxon>Bacteria</taxon>
        <taxon>Bacillati</taxon>
        <taxon>Bacillota</taxon>
        <taxon>Clostridia</taxon>
        <taxon>Lachnospirales</taxon>
        <taxon>Lachnospiraceae</taxon>
        <taxon>Dorea</taxon>
    </lineage>
</organism>
<name>A0A412MAI0_9FIRM</name>
<evidence type="ECO:0000259" key="2">
    <source>
        <dbReference type="PROSITE" id="PS51756"/>
    </source>
</evidence>
<comment type="caution">
    <text evidence="3">The sequence shown here is derived from an EMBL/GenBank/DDBJ whole genome shotgun (WGS) entry which is preliminary data.</text>
</comment>
<comment type="similarity">
    <text evidence="1">In the N-terminal section; belongs to the LXG family.</text>
</comment>
<protein>
    <recommendedName>
        <fullName evidence="2">LXG domain-containing protein</fullName>
    </recommendedName>
</protein>
<dbReference type="Proteomes" id="UP000283630">
    <property type="component" value="Unassembled WGS sequence"/>
</dbReference>
<evidence type="ECO:0000256" key="1">
    <source>
        <dbReference type="ARBA" id="ARBA00034117"/>
    </source>
</evidence>
<dbReference type="GeneID" id="42786536"/>
<dbReference type="RefSeq" id="WP_021739107.1">
    <property type="nucleotide sequence ID" value="NZ_QRWH01000019.1"/>
</dbReference>